<comment type="caution">
    <text evidence="11">The sequence shown here is derived from an EMBL/GenBank/DDBJ whole genome shotgun (WGS) entry which is preliminary data.</text>
</comment>
<accession>A0A8K0R1W5</accession>
<organism evidence="11 12">
    <name type="scientific">Paraphoma chrysanthemicola</name>
    <dbReference type="NCBI Taxonomy" id="798071"/>
    <lineage>
        <taxon>Eukaryota</taxon>
        <taxon>Fungi</taxon>
        <taxon>Dikarya</taxon>
        <taxon>Ascomycota</taxon>
        <taxon>Pezizomycotina</taxon>
        <taxon>Dothideomycetes</taxon>
        <taxon>Pleosporomycetidae</taxon>
        <taxon>Pleosporales</taxon>
        <taxon>Pleosporineae</taxon>
        <taxon>Phaeosphaeriaceae</taxon>
        <taxon>Paraphoma</taxon>
    </lineage>
</organism>
<dbReference type="InterPro" id="IPR016840">
    <property type="entry name" value="Glyco_hydro_43_endo_a_Ara-ase"/>
</dbReference>
<comment type="similarity">
    <text evidence="3 7">Belongs to the glycosyl hydrolase 43 family.</text>
</comment>
<evidence type="ECO:0000256" key="9">
    <source>
        <dbReference type="PIRSR" id="PIRSR606710-2"/>
    </source>
</evidence>
<keyword evidence="5 7" id="KW-0378">Hydrolase</keyword>
<dbReference type="Gene3D" id="2.115.10.20">
    <property type="entry name" value="Glycosyl hydrolase domain, family 43"/>
    <property type="match status" value="1"/>
</dbReference>
<dbReference type="PANTHER" id="PTHR43301:SF3">
    <property type="entry name" value="ARABINAN ENDO-1,5-ALPHA-L-ARABINOSIDASE A-RELATED"/>
    <property type="match status" value="1"/>
</dbReference>
<dbReference type="EC" id="3.2.1.99" evidence="4 7"/>
<evidence type="ECO:0000256" key="6">
    <source>
        <dbReference type="ARBA" id="ARBA00023295"/>
    </source>
</evidence>
<gene>
    <name evidence="11" type="ORF">FB567DRAFT_92088</name>
</gene>
<dbReference type="PANTHER" id="PTHR43301">
    <property type="entry name" value="ARABINAN ENDO-1,5-ALPHA-L-ARABINOSIDASE"/>
    <property type="match status" value="1"/>
</dbReference>
<comment type="pathway">
    <text evidence="2 7">Glycan metabolism; L-arabinan degradation.</text>
</comment>
<reference evidence="11" key="1">
    <citation type="journal article" date="2021" name="Nat. Commun.">
        <title>Genetic determinants of endophytism in the Arabidopsis root mycobiome.</title>
        <authorList>
            <person name="Mesny F."/>
            <person name="Miyauchi S."/>
            <person name="Thiergart T."/>
            <person name="Pickel B."/>
            <person name="Atanasova L."/>
            <person name="Karlsson M."/>
            <person name="Huettel B."/>
            <person name="Barry K.W."/>
            <person name="Haridas S."/>
            <person name="Chen C."/>
            <person name="Bauer D."/>
            <person name="Andreopoulos W."/>
            <person name="Pangilinan J."/>
            <person name="LaButti K."/>
            <person name="Riley R."/>
            <person name="Lipzen A."/>
            <person name="Clum A."/>
            <person name="Drula E."/>
            <person name="Henrissat B."/>
            <person name="Kohler A."/>
            <person name="Grigoriev I.V."/>
            <person name="Martin F.M."/>
            <person name="Hacquard S."/>
        </authorList>
    </citation>
    <scope>NUCLEOTIDE SEQUENCE</scope>
    <source>
        <strain evidence="11">MPI-SDFR-AT-0120</strain>
    </source>
</reference>
<dbReference type="SUPFAM" id="SSF75005">
    <property type="entry name" value="Arabinanase/levansucrase/invertase"/>
    <property type="match status" value="1"/>
</dbReference>
<keyword evidence="6 7" id="KW-0326">Glycosidase</keyword>
<feature type="active site" description="Proton donor" evidence="8">
    <location>
        <position position="218"/>
    </location>
</feature>
<dbReference type="InterPro" id="IPR023296">
    <property type="entry name" value="Glyco_hydro_beta-prop_sf"/>
</dbReference>
<dbReference type="CDD" id="cd18831">
    <property type="entry name" value="GH43_AnAbnA-like"/>
    <property type="match status" value="1"/>
</dbReference>
<dbReference type="OrthoDB" id="195678at2759"/>
<dbReference type="UniPathway" id="UPA00667"/>
<feature type="active site" description="Proton acceptor" evidence="8">
    <location>
        <position position="43"/>
    </location>
</feature>
<evidence type="ECO:0000256" key="3">
    <source>
        <dbReference type="ARBA" id="ARBA00009865"/>
    </source>
</evidence>
<evidence type="ECO:0000256" key="10">
    <source>
        <dbReference type="SAM" id="SignalP"/>
    </source>
</evidence>
<feature type="signal peptide" evidence="10">
    <location>
        <begin position="1"/>
        <end position="19"/>
    </location>
</feature>
<comment type="catalytic activity">
    <reaction evidence="1 7">
        <text>Endohydrolysis of (1-&gt;5)-alpha-arabinofuranosidic linkages in (1-&gt;5)-arabinans.</text>
        <dbReference type="EC" id="3.2.1.99"/>
    </reaction>
</comment>
<dbReference type="AlphaFoldDB" id="A0A8K0R1W5"/>
<proteinExistence type="inferred from homology"/>
<evidence type="ECO:0000313" key="12">
    <source>
        <dbReference type="Proteomes" id="UP000813461"/>
    </source>
</evidence>
<evidence type="ECO:0000256" key="2">
    <source>
        <dbReference type="ARBA" id="ARBA00004834"/>
    </source>
</evidence>
<name>A0A8K0R1W5_9PLEO</name>
<feature type="site" description="Important for catalytic activity, responsible for pKa modulation of the active site Glu and correct orientation of both the proton donor and substrate" evidence="9">
    <location>
        <position position="157"/>
    </location>
</feature>
<dbReference type="Pfam" id="PF04616">
    <property type="entry name" value="Glyco_hydro_43"/>
    <property type="match status" value="1"/>
</dbReference>
<evidence type="ECO:0000256" key="4">
    <source>
        <dbReference type="ARBA" id="ARBA00012586"/>
    </source>
</evidence>
<evidence type="ECO:0000256" key="5">
    <source>
        <dbReference type="ARBA" id="ARBA00022801"/>
    </source>
</evidence>
<evidence type="ECO:0000313" key="11">
    <source>
        <dbReference type="EMBL" id="KAH7083788.1"/>
    </source>
</evidence>
<dbReference type="InterPro" id="IPR050727">
    <property type="entry name" value="GH43_arabinanases"/>
</dbReference>
<dbReference type="Proteomes" id="UP000813461">
    <property type="component" value="Unassembled WGS sequence"/>
</dbReference>
<evidence type="ECO:0000256" key="1">
    <source>
        <dbReference type="ARBA" id="ARBA00000375"/>
    </source>
</evidence>
<dbReference type="InterPro" id="IPR006710">
    <property type="entry name" value="Glyco_hydro_43"/>
</dbReference>
<dbReference type="PIRSF" id="PIRSF026534">
    <property type="entry name" value="Endo_alpha-L-arabinosidase"/>
    <property type="match status" value="1"/>
</dbReference>
<evidence type="ECO:0000256" key="7">
    <source>
        <dbReference type="PIRNR" id="PIRNR026534"/>
    </source>
</evidence>
<evidence type="ECO:0000256" key="8">
    <source>
        <dbReference type="PIRSR" id="PIRSR606710-1"/>
    </source>
</evidence>
<keyword evidence="12" id="KW-1185">Reference proteome</keyword>
<dbReference type="GO" id="GO:0046558">
    <property type="term" value="F:arabinan endo-1,5-alpha-L-arabinosidase activity"/>
    <property type="evidence" value="ECO:0007669"/>
    <property type="project" value="UniProtKB-EC"/>
</dbReference>
<dbReference type="EMBL" id="JAGMVJ010000013">
    <property type="protein sequence ID" value="KAH7083788.1"/>
    <property type="molecule type" value="Genomic_DNA"/>
</dbReference>
<feature type="chain" id="PRO_5035441863" description="Arabinan endo-1,5-alpha-L-arabinosidase" evidence="10">
    <location>
        <begin position="20"/>
        <end position="345"/>
    </location>
</feature>
<protein>
    <recommendedName>
        <fullName evidence="4 7">Arabinan endo-1,5-alpha-L-arabinosidase</fullName>
        <ecNumber evidence="4 7">3.2.1.99</ecNumber>
    </recommendedName>
</protein>
<dbReference type="GO" id="GO:0031222">
    <property type="term" value="P:arabinan catabolic process"/>
    <property type="evidence" value="ECO:0007669"/>
    <property type="project" value="UniProtKB-UniPathway"/>
</dbReference>
<sequence>MWSPKLFVAAFGLIGSTFALTLRQTSSYPPPAPCTGDCSGVHDPAVIRRSDGTWLRFSTLGNIAIASAPALTGPWTKKGAMLPQGSVIKLPDIDNQELWAPDVFFTNNQFYAYYSVSKSGYKNSDIGVATSKTGDPGTWTDHGSVGVPKVAPYNIIDANFFRECDTCKNRWTFGSAWDGVFQTSLTDDYLKWSGETPKQLLYNSTYPAHPQNYVSITEGGFLFWWQVAGKKYYYMFFSSGACCNAANDLEAPGDEYKIMVCRADSASGPFFDKAGKNCATQNGGSIVLGSHGNVYAPGGQGVLVDGGRIVLCYHYADKTIGYGYDQFLFGFNYLDVSSGWPVVTV</sequence>
<keyword evidence="10" id="KW-0732">Signal</keyword>